<sequence length="130" mass="14906">MILVNVINYLHDFIVNIFRFLGFGLTDKDLHFWFVGIIGTAIFVLSDLIFRYVTRWSISVISFIYTCTVLIVVVFGLEIEQKITGRGAMEFADIVSGLWGFIAILSVFLAIKATLYLTKKFYKKFSSKAR</sequence>
<reference evidence="2 3" key="1">
    <citation type="journal article" date="2018" name="Environ. Microbiol.">
        <title>Novel energy conservation strategies and behaviour of Pelotomaculum schinkii driving syntrophic propionate catabolism.</title>
        <authorList>
            <person name="Hidalgo-Ahumada C.A.P."/>
            <person name="Nobu M.K."/>
            <person name="Narihiro T."/>
            <person name="Tamaki H."/>
            <person name="Liu W.T."/>
            <person name="Kamagata Y."/>
            <person name="Stams A.J.M."/>
            <person name="Imachi H."/>
            <person name="Sousa D.Z."/>
        </authorList>
    </citation>
    <scope>NUCLEOTIDE SEQUENCE [LARGE SCALE GENOMIC DNA]</scope>
    <source>
        <strain evidence="2 3">HH</strain>
    </source>
</reference>
<feature type="transmembrane region" description="Helical" evidence="1">
    <location>
        <begin position="30"/>
        <end position="50"/>
    </location>
</feature>
<gene>
    <name evidence="2" type="ORF">Psch_02920</name>
</gene>
<evidence type="ECO:0000313" key="2">
    <source>
        <dbReference type="EMBL" id="TEB05878.1"/>
    </source>
</evidence>
<name>A0A4Y7RA89_9FIRM</name>
<evidence type="ECO:0000313" key="3">
    <source>
        <dbReference type="Proteomes" id="UP000298324"/>
    </source>
</evidence>
<accession>A0A4Y7RA89</accession>
<keyword evidence="1" id="KW-0812">Transmembrane</keyword>
<protein>
    <submittedName>
        <fullName evidence="2">Uncharacterized protein</fullName>
    </submittedName>
</protein>
<feature type="transmembrane region" description="Helical" evidence="1">
    <location>
        <begin position="97"/>
        <end position="118"/>
    </location>
</feature>
<proteinExistence type="predicted"/>
<keyword evidence="1" id="KW-0472">Membrane</keyword>
<dbReference type="EMBL" id="QFGA01000002">
    <property type="protein sequence ID" value="TEB05878.1"/>
    <property type="molecule type" value="Genomic_DNA"/>
</dbReference>
<organism evidence="2 3">
    <name type="scientific">Pelotomaculum schinkii</name>
    <dbReference type="NCBI Taxonomy" id="78350"/>
    <lineage>
        <taxon>Bacteria</taxon>
        <taxon>Bacillati</taxon>
        <taxon>Bacillota</taxon>
        <taxon>Clostridia</taxon>
        <taxon>Eubacteriales</taxon>
        <taxon>Desulfotomaculaceae</taxon>
        <taxon>Pelotomaculum</taxon>
    </lineage>
</organism>
<keyword evidence="1" id="KW-1133">Transmembrane helix</keyword>
<keyword evidence="3" id="KW-1185">Reference proteome</keyword>
<dbReference type="AlphaFoldDB" id="A0A4Y7RA89"/>
<evidence type="ECO:0000256" key="1">
    <source>
        <dbReference type="SAM" id="Phobius"/>
    </source>
</evidence>
<feature type="transmembrane region" description="Helical" evidence="1">
    <location>
        <begin position="57"/>
        <end position="77"/>
    </location>
</feature>
<dbReference type="Proteomes" id="UP000298324">
    <property type="component" value="Unassembled WGS sequence"/>
</dbReference>
<comment type="caution">
    <text evidence="2">The sequence shown here is derived from an EMBL/GenBank/DDBJ whole genome shotgun (WGS) entry which is preliminary data.</text>
</comment>